<feature type="chain" id="PRO_5019465610" description="YncE family protein" evidence="1">
    <location>
        <begin position="19"/>
        <end position="309"/>
    </location>
</feature>
<dbReference type="InterPro" id="IPR015943">
    <property type="entry name" value="WD40/YVTN_repeat-like_dom_sf"/>
</dbReference>
<dbReference type="Proteomes" id="UP000287168">
    <property type="component" value="Unassembled WGS sequence"/>
</dbReference>
<sequence>MLLRAALFWGALAGSAQADLAVITSQAAGRLTFLQTADGSLLREVDLPGQPAAIAVSAAHVAVIAVGSRTLHLLDPAGREVARHVFSGAPFALAFDGQSGDLLVTDAIGAGAVHRLSVPDLKPLGQMSAAANPTGIDSDAVGWFVVAARDADLALIYPPGCRSCSPRSVSVGHHPFGVTLHEGRAYVSNVLSDDLSVIDLQSGTEIARIPTGARPYATTFSGGRGFVSNQYDASLTVFDAAGLKVIGEIETADYPEGLSTDSEGRVVVAAWFSDLVQIFDPNTLQMISESPVAEGPRAFGRFITLNPAP</sequence>
<feature type="signal peptide" evidence="1">
    <location>
        <begin position="1"/>
        <end position="18"/>
    </location>
</feature>
<dbReference type="RefSeq" id="WP_128488599.1">
    <property type="nucleotide sequence ID" value="NZ_JBHLXB010000002.1"/>
</dbReference>
<gene>
    <name evidence="2" type="ORF">EP867_09735</name>
</gene>
<reference evidence="2 3" key="1">
    <citation type="journal article" date="2015" name="Int. J. Syst. Evol. Microbiol.">
        <title>Gemmobacter intermedius sp. nov., isolated from a white stork (Ciconia ciconia).</title>
        <authorList>
            <person name="Kampfer P."/>
            <person name="Jerzak L."/>
            <person name="Wilharm G."/>
            <person name="Golke J."/>
            <person name="Busse H.J."/>
            <person name="Glaeser S.P."/>
        </authorList>
    </citation>
    <scope>NUCLEOTIDE SEQUENCE [LARGE SCALE GENOMIC DNA]</scope>
    <source>
        <strain evidence="2 3">119/4</strain>
    </source>
</reference>
<dbReference type="PANTHER" id="PTHR47197:SF3">
    <property type="entry name" value="DIHYDRO-HEME D1 DEHYDROGENASE"/>
    <property type="match status" value="1"/>
</dbReference>
<evidence type="ECO:0000313" key="2">
    <source>
        <dbReference type="EMBL" id="RWY41454.1"/>
    </source>
</evidence>
<dbReference type="InterPro" id="IPR011964">
    <property type="entry name" value="YVTN_b-propeller_repeat"/>
</dbReference>
<dbReference type="SUPFAM" id="SSF51004">
    <property type="entry name" value="C-terminal (heme d1) domain of cytochrome cd1-nitrite reductase"/>
    <property type="match status" value="1"/>
</dbReference>
<dbReference type="InterPro" id="IPR011048">
    <property type="entry name" value="Haem_d1_sf"/>
</dbReference>
<comment type="caution">
    <text evidence="2">The sequence shown here is derived from an EMBL/GenBank/DDBJ whole genome shotgun (WGS) entry which is preliminary data.</text>
</comment>
<dbReference type="AlphaFoldDB" id="A0A444MBT3"/>
<dbReference type="OrthoDB" id="195736at2"/>
<dbReference type="PANTHER" id="PTHR47197">
    <property type="entry name" value="PROTEIN NIRF"/>
    <property type="match status" value="1"/>
</dbReference>
<dbReference type="EMBL" id="SBLC01000011">
    <property type="protein sequence ID" value="RWY41454.1"/>
    <property type="molecule type" value="Genomic_DNA"/>
</dbReference>
<evidence type="ECO:0000256" key="1">
    <source>
        <dbReference type="SAM" id="SignalP"/>
    </source>
</evidence>
<evidence type="ECO:0000313" key="3">
    <source>
        <dbReference type="Proteomes" id="UP000287168"/>
    </source>
</evidence>
<name>A0A444MBT3_9RHOB</name>
<dbReference type="Gene3D" id="2.130.10.10">
    <property type="entry name" value="YVTN repeat-like/Quinoprotein amine dehydrogenase"/>
    <property type="match status" value="2"/>
</dbReference>
<proteinExistence type="predicted"/>
<accession>A0A444MBT3</accession>
<dbReference type="InterPro" id="IPR051200">
    <property type="entry name" value="Host-pathogen_enzymatic-act"/>
</dbReference>
<keyword evidence="3" id="KW-1185">Reference proteome</keyword>
<protein>
    <recommendedName>
        <fullName evidence="4">YncE family protein</fullName>
    </recommendedName>
</protein>
<dbReference type="NCBIfam" id="TIGR02276">
    <property type="entry name" value="beta_rpt_yvtn"/>
    <property type="match status" value="1"/>
</dbReference>
<organism evidence="2 3">
    <name type="scientific">Falsigemmobacter intermedius</name>
    <dbReference type="NCBI Taxonomy" id="1553448"/>
    <lineage>
        <taxon>Bacteria</taxon>
        <taxon>Pseudomonadati</taxon>
        <taxon>Pseudomonadota</taxon>
        <taxon>Alphaproteobacteria</taxon>
        <taxon>Rhodobacterales</taxon>
        <taxon>Paracoccaceae</taxon>
        <taxon>Falsigemmobacter</taxon>
    </lineage>
</organism>
<keyword evidence="1" id="KW-0732">Signal</keyword>
<evidence type="ECO:0008006" key="4">
    <source>
        <dbReference type="Google" id="ProtNLM"/>
    </source>
</evidence>